<evidence type="ECO:0000313" key="3">
    <source>
        <dbReference type="EMBL" id="OXM49452.1"/>
    </source>
</evidence>
<feature type="region of interest" description="Disordered" evidence="1">
    <location>
        <begin position="20"/>
        <end position="92"/>
    </location>
</feature>
<feature type="chain" id="PRO_5038989334" description="PASTA domain-containing protein" evidence="2">
    <location>
        <begin position="24"/>
        <end position="171"/>
    </location>
</feature>
<dbReference type="EMBL" id="NMQU01000051">
    <property type="protein sequence ID" value="OXM49452.1"/>
    <property type="molecule type" value="Genomic_DNA"/>
</dbReference>
<dbReference type="RefSeq" id="WP_020637032.1">
    <property type="nucleotide sequence ID" value="NZ_KB913032.1"/>
</dbReference>
<dbReference type="AlphaFoldDB" id="A0A229RS17"/>
<evidence type="ECO:0000256" key="1">
    <source>
        <dbReference type="SAM" id="MobiDB-lite"/>
    </source>
</evidence>
<comment type="caution">
    <text evidence="3">The sequence shown here is derived from an EMBL/GenBank/DDBJ whole genome shotgun (WGS) entry which is preliminary data.</text>
</comment>
<feature type="compositionally biased region" description="Low complexity" evidence="1">
    <location>
        <begin position="32"/>
        <end position="58"/>
    </location>
</feature>
<feature type="signal peptide" evidence="2">
    <location>
        <begin position="1"/>
        <end position="23"/>
    </location>
</feature>
<sequence>MKRLFSAVAAIAALGFAAGCGGASPPRDTAPADLTTDSTVTTETAPTASSGAATTDGPAPGPTGGHTEEPRPPIVPGSPIKYNSDLLGTDPDTAERAIGQNLEDLCKSARRCGVSIVTTGKGHCIRSIGPNPVRPGGTITIQARLCETEIPEESSSQPKSESEKPSETTSG</sequence>
<proteinExistence type="predicted"/>
<feature type="region of interest" description="Disordered" evidence="1">
    <location>
        <begin position="147"/>
        <end position="171"/>
    </location>
</feature>
<dbReference type="Proteomes" id="UP000215563">
    <property type="component" value="Unassembled WGS sequence"/>
</dbReference>
<protein>
    <recommendedName>
        <fullName evidence="5">PASTA domain-containing protein</fullName>
    </recommendedName>
</protein>
<keyword evidence="2" id="KW-0732">Signal</keyword>
<keyword evidence="4" id="KW-1185">Reference proteome</keyword>
<dbReference type="OrthoDB" id="3638589at2"/>
<gene>
    <name evidence="3" type="ORF">CFP75_18860</name>
</gene>
<accession>A0A229RS17</accession>
<reference evidence="3 4" key="1">
    <citation type="submission" date="2017-07" db="EMBL/GenBank/DDBJ databases">
        <title>Amycolatopsis alba DSM 44262 Genome sequencing and assembly.</title>
        <authorList>
            <person name="Kaur N."/>
            <person name="Mayilraj S."/>
        </authorList>
    </citation>
    <scope>NUCLEOTIDE SEQUENCE [LARGE SCALE GENOMIC DNA]</scope>
    <source>
        <strain evidence="3 4">DSM 44262</strain>
    </source>
</reference>
<feature type="compositionally biased region" description="Basic and acidic residues" evidence="1">
    <location>
        <begin position="160"/>
        <end position="171"/>
    </location>
</feature>
<evidence type="ECO:0008006" key="5">
    <source>
        <dbReference type="Google" id="ProtNLM"/>
    </source>
</evidence>
<organism evidence="3 4">
    <name type="scientific">Amycolatopsis alba DSM 44262</name>
    <dbReference type="NCBI Taxonomy" id="1125972"/>
    <lineage>
        <taxon>Bacteria</taxon>
        <taxon>Bacillati</taxon>
        <taxon>Actinomycetota</taxon>
        <taxon>Actinomycetes</taxon>
        <taxon>Pseudonocardiales</taxon>
        <taxon>Pseudonocardiaceae</taxon>
        <taxon>Amycolatopsis</taxon>
    </lineage>
</organism>
<name>A0A229RS17_AMYAL</name>
<dbReference type="PROSITE" id="PS51257">
    <property type="entry name" value="PROKAR_LIPOPROTEIN"/>
    <property type="match status" value="1"/>
</dbReference>
<evidence type="ECO:0000256" key="2">
    <source>
        <dbReference type="SAM" id="SignalP"/>
    </source>
</evidence>
<evidence type="ECO:0000313" key="4">
    <source>
        <dbReference type="Proteomes" id="UP000215563"/>
    </source>
</evidence>